<dbReference type="AlphaFoldDB" id="A0A955RIZ5"/>
<comment type="caution">
    <text evidence="1">The sequence shown here is derived from an EMBL/GenBank/DDBJ whole genome shotgun (WGS) entry which is preliminary data.</text>
</comment>
<reference evidence="1" key="1">
    <citation type="submission" date="2020-04" db="EMBL/GenBank/DDBJ databases">
        <authorList>
            <person name="Zhang T."/>
        </authorList>
    </citation>
    <scope>NUCLEOTIDE SEQUENCE</scope>
    <source>
        <strain evidence="1">HKST-UBA14</strain>
    </source>
</reference>
<evidence type="ECO:0000313" key="2">
    <source>
        <dbReference type="Proteomes" id="UP000783287"/>
    </source>
</evidence>
<dbReference type="Proteomes" id="UP000783287">
    <property type="component" value="Unassembled WGS sequence"/>
</dbReference>
<proteinExistence type="predicted"/>
<gene>
    <name evidence="1" type="ORF">KC909_02845</name>
</gene>
<reference evidence="1" key="2">
    <citation type="journal article" date="2021" name="Microbiome">
        <title>Successional dynamics and alternative stable states in a saline activated sludge microbial community over 9 years.</title>
        <authorList>
            <person name="Wang Y."/>
            <person name="Ye J."/>
            <person name="Ju F."/>
            <person name="Liu L."/>
            <person name="Boyd J.A."/>
            <person name="Deng Y."/>
            <person name="Parks D.H."/>
            <person name="Jiang X."/>
            <person name="Yin X."/>
            <person name="Woodcroft B.J."/>
            <person name="Tyson G.W."/>
            <person name="Hugenholtz P."/>
            <person name="Polz M.F."/>
            <person name="Zhang T."/>
        </authorList>
    </citation>
    <scope>NUCLEOTIDE SEQUENCE</scope>
    <source>
        <strain evidence="1">HKST-UBA14</strain>
    </source>
</reference>
<accession>A0A955RIZ5</accession>
<protein>
    <submittedName>
        <fullName evidence="1">Uncharacterized protein</fullName>
    </submittedName>
</protein>
<name>A0A955RIZ5_9BACT</name>
<dbReference type="EMBL" id="JAGQLK010000048">
    <property type="protein sequence ID" value="MCA9383277.1"/>
    <property type="molecule type" value="Genomic_DNA"/>
</dbReference>
<organism evidence="1 2">
    <name type="scientific">Candidatus Dojkabacteria bacterium</name>
    <dbReference type="NCBI Taxonomy" id="2099670"/>
    <lineage>
        <taxon>Bacteria</taxon>
        <taxon>Candidatus Dojkabacteria</taxon>
    </lineage>
</organism>
<evidence type="ECO:0000313" key="1">
    <source>
        <dbReference type="EMBL" id="MCA9383277.1"/>
    </source>
</evidence>
<sequence length="293" mass="33596">MSEQPRDQEQFDPTFIMAHFGSWLVEYGRRLDLPDTFFEKHHSLSAVHINEAERQGAGLIRLNQLVRTLVHHPEKMVAINTASRSVNKYVPGNPHWDATLPTHVESTRVLVVGEEGAPREKLILSGLEMTDIGESMGWQLEEPLNYDWYIQAQIDKLLTQHEDIGGRHGAEVGMEVQEWNRQQLARLLHLPVERYTVGHAVVDERGYDTMTAGIQVQVSPVELVADGLVFYNNQWVRFRKEMLMPKGHEMAEPIAIYSRDHESGGAYRAWDGMIGLFDIGFEEVTTQTTRRRR</sequence>